<feature type="region of interest" description="Disordered" evidence="1">
    <location>
        <begin position="265"/>
        <end position="310"/>
    </location>
</feature>
<name>A0ABR1AY57_POLSC</name>
<feature type="compositionally biased region" description="Basic residues" evidence="1">
    <location>
        <begin position="839"/>
        <end position="856"/>
    </location>
</feature>
<feature type="compositionally biased region" description="Basic and acidic residues" evidence="1">
    <location>
        <begin position="277"/>
        <end position="286"/>
    </location>
</feature>
<feature type="region of interest" description="Disordered" evidence="1">
    <location>
        <begin position="993"/>
        <end position="1034"/>
    </location>
</feature>
<evidence type="ECO:0000256" key="1">
    <source>
        <dbReference type="SAM" id="MobiDB-lite"/>
    </source>
</evidence>
<feature type="compositionally biased region" description="Basic and acidic residues" evidence="1">
    <location>
        <begin position="1"/>
        <end position="20"/>
    </location>
</feature>
<reference evidence="2 3" key="1">
    <citation type="submission" date="2023-09" db="EMBL/GenBank/DDBJ databases">
        <title>Genomes of two closely related lineages of the louse Polyplax serrata with different host specificities.</title>
        <authorList>
            <person name="Martinu J."/>
            <person name="Tarabai H."/>
            <person name="Stefka J."/>
            <person name="Hypsa V."/>
        </authorList>
    </citation>
    <scope>NUCLEOTIDE SEQUENCE [LARGE SCALE GENOMIC DNA]</scope>
    <source>
        <strain evidence="2">98ZLc_SE</strain>
    </source>
</reference>
<proteinExistence type="predicted"/>
<dbReference type="EMBL" id="JAWJWF010000007">
    <property type="protein sequence ID" value="KAK6630979.1"/>
    <property type="molecule type" value="Genomic_DNA"/>
</dbReference>
<feature type="region of interest" description="Disordered" evidence="1">
    <location>
        <begin position="1"/>
        <end position="96"/>
    </location>
</feature>
<evidence type="ECO:0000313" key="3">
    <source>
        <dbReference type="Proteomes" id="UP001359485"/>
    </source>
</evidence>
<keyword evidence="3" id="KW-1185">Reference proteome</keyword>
<feature type="compositionally biased region" description="Basic and acidic residues" evidence="1">
    <location>
        <begin position="874"/>
        <end position="883"/>
    </location>
</feature>
<feature type="region of interest" description="Disordered" evidence="1">
    <location>
        <begin position="384"/>
        <end position="437"/>
    </location>
</feature>
<feature type="region of interest" description="Disordered" evidence="1">
    <location>
        <begin position="590"/>
        <end position="644"/>
    </location>
</feature>
<dbReference type="Proteomes" id="UP001359485">
    <property type="component" value="Unassembled WGS sequence"/>
</dbReference>
<comment type="caution">
    <text evidence="2">The sequence shown here is derived from an EMBL/GenBank/DDBJ whole genome shotgun (WGS) entry which is preliminary data.</text>
</comment>
<feature type="compositionally biased region" description="Basic and acidic residues" evidence="1">
    <location>
        <begin position="716"/>
        <end position="734"/>
    </location>
</feature>
<feature type="region of interest" description="Disordered" evidence="1">
    <location>
        <begin position="716"/>
        <end position="744"/>
    </location>
</feature>
<feature type="compositionally biased region" description="Basic and acidic residues" evidence="1">
    <location>
        <begin position="993"/>
        <end position="1006"/>
    </location>
</feature>
<feature type="compositionally biased region" description="Polar residues" evidence="1">
    <location>
        <begin position="408"/>
        <end position="428"/>
    </location>
</feature>
<organism evidence="2 3">
    <name type="scientific">Polyplax serrata</name>
    <name type="common">Common mouse louse</name>
    <dbReference type="NCBI Taxonomy" id="468196"/>
    <lineage>
        <taxon>Eukaryota</taxon>
        <taxon>Metazoa</taxon>
        <taxon>Ecdysozoa</taxon>
        <taxon>Arthropoda</taxon>
        <taxon>Hexapoda</taxon>
        <taxon>Insecta</taxon>
        <taxon>Pterygota</taxon>
        <taxon>Neoptera</taxon>
        <taxon>Paraneoptera</taxon>
        <taxon>Psocodea</taxon>
        <taxon>Troctomorpha</taxon>
        <taxon>Phthiraptera</taxon>
        <taxon>Anoplura</taxon>
        <taxon>Polyplacidae</taxon>
        <taxon>Polyplax</taxon>
    </lineage>
</organism>
<gene>
    <name evidence="2" type="ORF">RUM44_003151</name>
</gene>
<feature type="compositionally biased region" description="Basic and acidic residues" evidence="1">
    <location>
        <begin position="27"/>
        <end position="39"/>
    </location>
</feature>
<accession>A0ABR1AY57</accession>
<evidence type="ECO:0000313" key="2">
    <source>
        <dbReference type="EMBL" id="KAK6630979.1"/>
    </source>
</evidence>
<feature type="compositionally biased region" description="Basic and acidic residues" evidence="1">
    <location>
        <begin position="75"/>
        <end position="92"/>
    </location>
</feature>
<feature type="region of interest" description="Disordered" evidence="1">
    <location>
        <begin position="806"/>
        <end position="883"/>
    </location>
</feature>
<feature type="compositionally biased region" description="Polar residues" evidence="1">
    <location>
        <begin position="265"/>
        <end position="276"/>
    </location>
</feature>
<sequence>MLPAKIEKHEINSLGKEQRIRHSNLGESEKKKKTEDKRQNPGIQAGESREAVAAQSPRNNSDSPPRVHKVPLSSDARHFSFRRDENKTDKKCGNSLGAQETEVASLSATRDQVLVRETKTSRLRAAGRNYDVGTPPSKLPSCDKKVKVSSDLSTQILLHKIVDKSHTRKSNVNRSNICADATTKCSLPGISGLRRSHTKNISNICSKSQIVKSKEENSSLDFNLSSSNLSKPVTLITNCRNQKCLTDRDISKSAKCVETRKSQQCRKPTSVISDSPTSRDEGDRPSTSKSNTGKSCDATASPTTMDTSTSRLITHLDNMKTRKNISQKNPRRNVQENIKKLLPLNPVIRSLSRSGDVKKQNIKVGTKKVGQSLFENFGNASRTQKSSMLINSQQPSVSVAPQQSSSSDGTNVGKTSILKSKRISSSGTPLREVQKSNPISILKRKSVTHEETLADSPPVTFSSLTLEKENDPKKQGILKKRRSLDENYVLKRHSSPDAILTDFKSILKRSSMEDLTLRSCSPDSYVLQGILKRKYSKEEEPEVSHASGNLVEPHSILKRKWPSSNSASAQQHLLPDVGDYQSCENVRPILKKKSSEEQNTSDPLLPEVPRSILKKKSGLENEEIDEKPKRPILKSSRLPSAEDSEIEPALDIEPVKPILKMDLSCHRHTEEFEISGCQVNPERSHSSGQMKVSVELQRKSSSSECNLHSLSIQEFRMEDRGHTADPGGCEEKRQTKTKSLTYPKVETKPLDAIISDNTSQESIQKDTIVSVKCAPENTSDETEASRSVENQMISLGCFNMEEEREITKKTGNGSAIEEESNMSAEEEKERKLTGGSKAYIRRRNEKRISTTKKQRFHTQPISSEDIKLSLSENRVQKEQKAEDEKYEDELSCLSYAERLRLFESTLTAPSLPRMSKSDGKPRGLRFRTQPVTTVEVEKAKSQRTTCLAECLDGKKEPTATDPKELERSKVETDASSYLNLKFKENLGAILKSRRDNSETGRSERNKSSVSNEEEGKRESWRITTTTGRKPGSEFMNEMNNILKPLPALQKSRSKGSYSSEVPETRSVSSIIRRAQQVAASLEKKKTNERQGTSEVLEKDNVSFDRSTKSRCFPSMLGYPKARVNIDLFLVQGRPPIESLITSTRIK</sequence>
<feature type="compositionally biased region" description="Polar residues" evidence="1">
    <location>
        <begin position="287"/>
        <end position="310"/>
    </location>
</feature>
<protein>
    <submittedName>
        <fullName evidence="2">Uncharacterized protein</fullName>
    </submittedName>
</protein>
<feature type="compositionally biased region" description="Low complexity" evidence="1">
    <location>
        <begin position="392"/>
        <end position="407"/>
    </location>
</feature>